<feature type="compositionally biased region" description="Low complexity" evidence="1">
    <location>
        <begin position="134"/>
        <end position="150"/>
    </location>
</feature>
<feature type="region of interest" description="Disordered" evidence="1">
    <location>
        <begin position="1"/>
        <end position="35"/>
    </location>
</feature>
<dbReference type="EMBL" id="BLLF01002922">
    <property type="protein sequence ID" value="GFH25798.1"/>
    <property type="molecule type" value="Genomic_DNA"/>
</dbReference>
<proteinExistence type="predicted"/>
<evidence type="ECO:0000313" key="2">
    <source>
        <dbReference type="EMBL" id="GFH25798.1"/>
    </source>
</evidence>
<evidence type="ECO:0000313" key="3">
    <source>
        <dbReference type="Proteomes" id="UP000485058"/>
    </source>
</evidence>
<keyword evidence="3" id="KW-1185">Reference proteome</keyword>
<feature type="compositionally biased region" description="Polar residues" evidence="1">
    <location>
        <begin position="1"/>
        <end position="16"/>
    </location>
</feature>
<gene>
    <name evidence="2" type="ORF">HaLaN_23824</name>
</gene>
<sequence length="150" mass="15429">MQSTHLAQQKSQSSTCGLRGARSTPLRHRYRSSAVPCPTALHQPAVSEPVAAQSSSVPSNASRREWLAMAAAVAVLGQQAAQPGPASAVRASSLCVDALTEEADAECRRAALAGDIDQLNNYGTASTSRKFGPASDSTAASTHATAIKSP</sequence>
<feature type="region of interest" description="Disordered" evidence="1">
    <location>
        <begin position="123"/>
        <end position="150"/>
    </location>
</feature>
<protein>
    <submittedName>
        <fullName evidence="2">Uncharacterized protein</fullName>
    </submittedName>
</protein>
<dbReference type="AlphaFoldDB" id="A0A6A0A2M5"/>
<accession>A0A6A0A2M5</accession>
<comment type="caution">
    <text evidence="2">The sequence shown here is derived from an EMBL/GenBank/DDBJ whole genome shotgun (WGS) entry which is preliminary data.</text>
</comment>
<dbReference type="Proteomes" id="UP000485058">
    <property type="component" value="Unassembled WGS sequence"/>
</dbReference>
<feature type="non-terminal residue" evidence="2">
    <location>
        <position position="150"/>
    </location>
</feature>
<organism evidence="2 3">
    <name type="scientific">Haematococcus lacustris</name>
    <name type="common">Green alga</name>
    <name type="synonym">Haematococcus pluvialis</name>
    <dbReference type="NCBI Taxonomy" id="44745"/>
    <lineage>
        <taxon>Eukaryota</taxon>
        <taxon>Viridiplantae</taxon>
        <taxon>Chlorophyta</taxon>
        <taxon>core chlorophytes</taxon>
        <taxon>Chlorophyceae</taxon>
        <taxon>CS clade</taxon>
        <taxon>Chlamydomonadales</taxon>
        <taxon>Haematococcaceae</taxon>
        <taxon>Haematococcus</taxon>
    </lineage>
</organism>
<evidence type="ECO:0000256" key="1">
    <source>
        <dbReference type="SAM" id="MobiDB-lite"/>
    </source>
</evidence>
<reference evidence="2 3" key="1">
    <citation type="submission" date="2020-02" db="EMBL/GenBank/DDBJ databases">
        <title>Draft genome sequence of Haematococcus lacustris strain NIES-144.</title>
        <authorList>
            <person name="Morimoto D."/>
            <person name="Nakagawa S."/>
            <person name="Yoshida T."/>
            <person name="Sawayama S."/>
        </authorList>
    </citation>
    <scope>NUCLEOTIDE SEQUENCE [LARGE SCALE GENOMIC DNA]</scope>
    <source>
        <strain evidence="2 3">NIES-144</strain>
    </source>
</reference>
<name>A0A6A0A2M5_HAELA</name>